<feature type="transmembrane region" description="Helical" evidence="6">
    <location>
        <begin position="174"/>
        <end position="196"/>
    </location>
</feature>
<evidence type="ECO:0000256" key="2">
    <source>
        <dbReference type="ARBA" id="ARBA00008816"/>
    </source>
</evidence>
<reference evidence="8" key="1">
    <citation type="submission" date="2016-10" db="EMBL/GenBank/DDBJ databases">
        <authorList>
            <person name="Benchimol M."/>
            <person name="Almeida L.G."/>
            <person name="Vasconcelos A.T."/>
            <person name="Perreira-Neves A."/>
            <person name="Rosa I.A."/>
            <person name="Tasca T."/>
            <person name="Bogo M.R."/>
            <person name="de Souza W."/>
        </authorList>
    </citation>
    <scope>NUCLEOTIDE SEQUENCE [LARGE SCALE GENOMIC DNA]</scope>
    <source>
        <strain evidence="8">K</strain>
    </source>
</reference>
<dbReference type="OrthoDB" id="8907274at2759"/>
<proteinExistence type="inferred from homology"/>
<feature type="transmembrane region" description="Helical" evidence="6">
    <location>
        <begin position="7"/>
        <end position="29"/>
    </location>
</feature>
<evidence type="ECO:0000256" key="6">
    <source>
        <dbReference type="SAM" id="Phobius"/>
    </source>
</evidence>
<dbReference type="Pfam" id="PF01569">
    <property type="entry name" value="PAP2"/>
    <property type="match status" value="1"/>
</dbReference>
<keyword evidence="5 6" id="KW-0472">Membrane</keyword>
<dbReference type="RefSeq" id="XP_068365299.1">
    <property type="nucleotide sequence ID" value="XM_068500011.1"/>
</dbReference>
<evidence type="ECO:0000256" key="3">
    <source>
        <dbReference type="ARBA" id="ARBA00022692"/>
    </source>
</evidence>
<comment type="subcellular location">
    <subcellularLocation>
        <location evidence="1">Membrane</location>
        <topology evidence="1">Multi-pass membrane protein</topology>
    </subcellularLocation>
</comment>
<dbReference type="Proteomes" id="UP000179807">
    <property type="component" value="Unassembled WGS sequence"/>
</dbReference>
<dbReference type="SUPFAM" id="SSF48317">
    <property type="entry name" value="Acid phosphatase/Vanadium-dependent haloperoxidase"/>
    <property type="match status" value="1"/>
</dbReference>
<dbReference type="PANTHER" id="PTHR10165">
    <property type="entry name" value="LIPID PHOSPHATE PHOSPHATASE"/>
    <property type="match status" value="1"/>
</dbReference>
<evidence type="ECO:0000313" key="8">
    <source>
        <dbReference type="EMBL" id="OHT12163.1"/>
    </source>
</evidence>
<comment type="caution">
    <text evidence="8">The sequence shown here is derived from an EMBL/GenBank/DDBJ whole genome shotgun (WGS) entry which is preliminary data.</text>
</comment>
<evidence type="ECO:0000256" key="5">
    <source>
        <dbReference type="ARBA" id="ARBA00023136"/>
    </source>
</evidence>
<keyword evidence="3 6" id="KW-0812">Transmembrane</keyword>
<dbReference type="InterPro" id="IPR036938">
    <property type="entry name" value="PAP2/HPO_sf"/>
</dbReference>
<dbReference type="AlphaFoldDB" id="A0A1J4KLR9"/>
<evidence type="ECO:0000313" key="9">
    <source>
        <dbReference type="Proteomes" id="UP000179807"/>
    </source>
</evidence>
<sequence>MKILIDVIITILVVSGAIALQLIPIEPMYFYPETLPLDAPIRNEICKPWLFFVLVIVIPIIAIILYSDYLSKDGSYLNYIYPALYYATAVSLTAIVCSSIHILLGTPRPDSQSMCRTVNVSYWACSLVLDKSELVDQYHSFPSMEAAVSVAAALMINAFFILPQNGFSELVPVIAKSIPLLWALMVGAYCISLSMYRIQDVISGYLIGYIVAKWTYSSFKVETPTRGETILERKDNYANDDF</sequence>
<protein>
    <submittedName>
        <fullName evidence="8">PAP2 superfamily protein</fullName>
    </submittedName>
</protein>
<gene>
    <name evidence="8" type="ORF">TRFO_18158</name>
</gene>
<evidence type="ECO:0000259" key="7">
    <source>
        <dbReference type="Pfam" id="PF01569"/>
    </source>
</evidence>
<dbReference type="VEuPathDB" id="TrichDB:TRFO_18158"/>
<feature type="transmembrane region" description="Helical" evidence="6">
    <location>
        <begin position="83"/>
        <end position="104"/>
    </location>
</feature>
<dbReference type="GeneID" id="94834715"/>
<evidence type="ECO:0000256" key="1">
    <source>
        <dbReference type="ARBA" id="ARBA00004141"/>
    </source>
</evidence>
<evidence type="ECO:0000256" key="4">
    <source>
        <dbReference type="ARBA" id="ARBA00022989"/>
    </source>
</evidence>
<feature type="transmembrane region" description="Helical" evidence="6">
    <location>
        <begin position="141"/>
        <end position="162"/>
    </location>
</feature>
<feature type="domain" description="Phosphatidic acid phosphatase type 2/haloperoxidase" evidence="7">
    <location>
        <begin position="83"/>
        <end position="220"/>
    </location>
</feature>
<dbReference type="GO" id="GO:0006644">
    <property type="term" value="P:phospholipid metabolic process"/>
    <property type="evidence" value="ECO:0007669"/>
    <property type="project" value="InterPro"/>
</dbReference>
<dbReference type="EMBL" id="MLAK01000570">
    <property type="protein sequence ID" value="OHT12163.1"/>
    <property type="molecule type" value="Genomic_DNA"/>
</dbReference>
<comment type="similarity">
    <text evidence="2">Belongs to the PA-phosphatase related phosphoesterase family.</text>
</comment>
<dbReference type="Gene3D" id="1.20.144.10">
    <property type="entry name" value="Phosphatidic acid phosphatase type 2/haloperoxidase"/>
    <property type="match status" value="1"/>
</dbReference>
<dbReference type="GO" id="GO:0008195">
    <property type="term" value="F:phosphatidate phosphatase activity"/>
    <property type="evidence" value="ECO:0007669"/>
    <property type="project" value="TreeGrafter"/>
</dbReference>
<dbReference type="PANTHER" id="PTHR10165:SF35">
    <property type="entry name" value="RE23632P"/>
    <property type="match status" value="1"/>
</dbReference>
<organism evidence="8 9">
    <name type="scientific">Tritrichomonas foetus</name>
    <dbReference type="NCBI Taxonomy" id="1144522"/>
    <lineage>
        <taxon>Eukaryota</taxon>
        <taxon>Metamonada</taxon>
        <taxon>Parabasalia</taxon>
        <taxon>Tritrichomonadida</taxon>
        <taxon>Tritrichomonadidae</taxon>
        <taxon>Tritrichomonas</taxon>
    </lineage>
</organism>
<dbReference type="GO" id="GO:0016020">
    <property type="term" value="C:membrane"/>
    <property type="evidence" value="ECO:0007669"/>
    <property type="project" value="UniProtKB-SubCell"/>
</dbReference>
<dbReference type="GO" id="GO:0046839">
    <property type="term" value="P:phospholipid dephosphorylation"/>
    <property type="evidence" value="ECO:0007669"/>
    <property type="project" value="TreeGrafter"/>
</dbReference>
<keyword evidence="9" id="KW-1185">Reference proteome</keyword>
<feature type="transmembrane region" description="Helical" evidence="6">
    <location>
        <begin position="49"/>
        <end position="71"/>
    </location>
</feature>
<dbReference type="InterPro" id="IPR000326">
    <property type="entry name" value="PAP2/HPO"/>
</dbReference>
<name>A0A1J4KLR9_9EUKA</name>
<dbReference type="InterPro" id="IPR043216">
    <property type="entry name" value="PAP-like"/>
</dbReference>
<accession>A0A1J4KLR9</accession>
<keyword evidence="4 6" id="KW-1133">Transmembrane helix</keyword>